<dbReference type="GO" id="GO:0015562">
    <property type="term" value="F:efflux transmembrane transporter activity"/>
    <property type="evidence" value="ECO:0007669"/>
    <property type="project" value="TreeGrafter"/>
</dbReference>
<gene>
    <name evidence="10" type="ORF">LMTR13_19350</name>
</gene>
<dbReference type="PANTHER" id="PTHR30469:SF36">
    <property type="entry name" value="BLL3903 PROTEIN"/>
    <property type="match status" value="1"/>
</dbReference>
<dbReference type="STRING" id="1274631.LMTR13_19350"/>
<keyword evidence="3" id="KW-1003">Cell membrane</keyword>
<evidence type="ECO:0000256" key="4">
    <source>
        <dbReference type="ARBA" id="ARBA00022519"/>
    </source>
</evidence>
<dbReference type="Pfam" id="PF25944">
    <property type="entry name" value="Beta-barrel_RND"/>
    <property type="match status" value="1"/>
</dbReference>
<dbReference type="InterPro" id="IPR058626">
    <property type="entry name" value="MdtA-like_b-barrel"/>
</dbReference>
<dbReference type="KEGG" id="bic:LMTR13_19350"/>
<evidence type="ECO:0000256" key="1">
    <source>
        <dbReference type="ARBA" id="ARBA00004236"/>
    </source>
</evidence>
<feature type="domain" description="Multidrug resistance protein MdtA-like barrel-sandwich hybrid" evidence="7">
    <location>
        <begin position="71"/>
        <end position="211"/>
    </location>
</feature>
<evidence type="ECO:0000313" key="10">
    <source>
        <dbReference type="EMBL" id="ANW02005.1"/>
    </source>
</evidence>
<dbReference type="Pfam" id="PF25876">
    <property type="entry name" value="HH_MFP_RND"/>
    <property type="match status" value="1"/>
</dbReference>
<dbReference type="Gene3D" id="1.10.287.470">
    <property type="entry name" value="Helix hairpin bin"/>
    <property type="match status" value="1"/>
</dbReference>
<feature type="domain" description="Multidrug resistance protein MdtA-like alpha-helical hairpin" evidence="6">
    <location>
        <begin position="110"/>
        <end position="179"/>
    </location>
</feature>
<evidence type="ECO:0000259" key="7">
    <source>
        <dbReference type="Pfam" id="PF25917"/>
    </source>
</evidence>
<dbReference type="Gene3D" id="2.40.50.100">
    <property type="match status" value="1"/>
</dbReference>
<keyword evidence="4" id="KW-0997">Cell inner membrane</keyword>
<comment type="subcellular location">
    <subcellularLocation>
        <location evidence="1">Cell membrane</location>
    </subcellularLocation>
</comment>
<organism evidence="10 11">
    <name type="scientific">Bradyrhizobium icense</name>
    <dbReference type="NCBI Taxonomy" id="1274631"/>
    <lineage>
        <taxon>Bacteria</taxon>
        <taxon>Pseudomonadati</taxon>
        <taxon>Pseudomonadota</taxon>
        <taxon>Alphaproteobacteria</taxon>
        <taxon>Hyphomicrobiales</taxon>
        <taxon>Nitrobacteraceae</taxon>
        <taxon>Bradyrhizobium</taxon>
    </lineage>
</organism>
<evidence type="ECO:0000259" key="8">
    <source>
        <dbReference type="Pfam" id="PF25944"/>
    </source>
</evidence>
<dbReference type="InterPro" id="IPR058637">
    <property type="entry name" value="YknX-like_C"/>
</dbReference>
<dbReference type="Proteomes" id="UP000092839">
    <property type="component" value="Chromosome"/>
</dbReference>
<dbReference type="EMBL" id="CP016428">
    <property type="protein sequence ID" value="ANW02005.1"/>
    <property type="molecule type" value="Genomic_DNA"/>
</dbReference>
<dbReference type="OrthoDB" id="9783047at2"/>
<protein>
    <submittedName>
        <fullName evidence="10">Efflux transporter periplasmic adaptor subunit</fullName>
    </submittedName>
</protein>
<sequence>MKKRTLILLAGVIAIATVAGFITRSSWMGGSSSAQAPQRPRTVSVELAKAERKSVPVDVDANGTVTPISSVALKSRLETTIVAVHFEDGARVNQGDLLFTLDSRQIDAQIEQAEGVLARDQAQLEGAHRDLRRFNDLVAKGATTQVNVDNARTQSDILTGTIKANQAALDNLKVQKSYTMIRAPFSGRIGAANVKIGNFVRPADTTPLAVINQMAPVYVTFAVPQRVLVDLRESMAKGISTVTAMIPGHQHSETGKVAMVENTVDATTGMVTVRGIMANENETLWPGTLVATKLVIRHEDAVVVPTVAVQRSQSGNFVFVVKDGIAKVQPVTVDRTSQGISVISEGLAGDESVVVDGQLLLSDGTRVEPRARKAGA</sequence>
<dbReference type="NCBIfam" id="TIGR01730">
    <property type="entry name" value="RND_mfp"/>
    <property type="match status" value="1"/>
</dbReference>
<evidence type="ECO:0000256" key="5">
    <source>
        <dbReference type="ARBA" id="ARBA00023136"/>
    </source>
</evidence>
<proteinExistence type="inferred from homology"/>
<dbReference type="Pfam" id="PF25917">
    <property type="entry name" value="BSH_RND"/>
    <property type="match status" value="1"/>
</dbReference>
<feature type="domain" description="Multidrug resistance protein MdtA-like beta-barrel" evidence="8">
    <location>
        <begin position="216"/>
        <end position="293"/>
    </location>
</feature>
<evidence type="ECO:0000259" key="6">
    <source>
        <dbReference type="Pfam" id="PF25876"/>
    </source>
</evidence>
<dbReference type="InterPro" id="IPR058624">
    <property type="entry name" value="MdtA-like_HH"/>
</dbReference>
<name>A0A1B1UGX0_9BRAD</name>
<dbReference type="Gene3D" id="2.40.30.170">
    <property type="match status" value="1"/>
</dbReference>
<reference evidence="10 11" key="1">
    <citation type="submission" date="2016-07" db="EMBL/GenBank/DDBJ databases">
        <title>Complete genome sequence of Bradyrhizobium icense LMTR 13T, a potential inoculant strain isolated from lima bean (Phaseolus lunatus) in Peru.</title>
        <authorList>
            <person name="Ormeno-Orrillo E."/>
            <person name="Duran D."/>
            <person name="Rogel M.A."/>
            <person name="Rey L."/>
            <person name="Imperial J."/>
            <person name="Ruiz-Argueso T."/>
            <person name="Martinez-Romero E."/>
        </authorList>
    </citation>
    <scope>NUCLEOTIDE SEQUENCE [LARGE SCALE GENOMIC DNA]</scope>
    <source>
        <strain evidence="10 11">LMTR 13</strain>
    </source>
</reference>
<evidence type="ECO:0000256" key="2">
    <source>
        <dbReference type="ARBA" id="ARBA00009477"/>
    </source>
</evidence>
<accession>A0A1B1UGX0</accession>
<dbReference type="AlphaFoldDB" id="A0A1B1UGX0"/>
<dbReference type="InterPro" id="IPR058625">
    <property type="entry name" value="MdtA-like_BSH"/>
</dbReference>
<dbReference type="PANTHER" id="PTHR30469">
    <property type="entry name" value="MULTIDRUG RESISTANCE PROTEIN MDTA"/>
    <property type="match status" value="1"/>
</dbReference>
<dbReference type="InterPro" id="IPR006143">
    <property type="entry name" value="RND_pump_MFP"/>
</dbReference>
<keyword evidence="11" id="KW-1185">Reference proteome</keyword>
<evidence type="ECO:0000313" key="11">
    <source>
        <dbReference type="Proteomes" id="UP000092839"/>
    </source>
</evidence>
<dbReference type="RefSeq" id="WP_065729219.1">
    <property type="nucleotide sequence ID" value="NZ_CP016428.1"/>
</dbReference>
<comment type="similarity">
    <text evidence="2">Belongs to the membrane fusion protein (MFP) (TC 8.A.1) family.</text>
</comment>
<dbReference type="GO" id="GO:1990281">
    <property type="term" value="C:efflux pump complex"/>
    <property type="evidence" value="ECO:0007669"/>
    <property type="project" value="TreeGrafter"/>
</dbReference>
<evidence type="ECO:0000256" key="3">
    <source>
        <dbReference type="ARBA" id="ARBA00022475"/>
    </source>
</evidence>
<feature type="domain" description="YknX-like C-terminal permuted SH3-like" evidence="9">
    <location>
        <begin position="302"/>
        <end position="368"/>
    </location>
</feature>
<dbReference type="Pfam" id="PF25989">
    <property type="entry name" value="YknX_C"/>
    <property type="match status" value="1"/>
</dbReference>
<dbReference type="SUPFAM" id="SSF111369">
    <property type="entry name" value="HlyD-like secretion proteins"/>
    <property type="match status" value="1"/>
</dbReference>
<keyword evidence="5" id="KW-0472">Membrane</keyword>
<dbReference type="Gene3D" id="2.40.420.20">
    <property type="match status" value="1"/>
</dbReference>
<evidence type="ECO:0000259" key="9">
    <source>
        <dbReference type="Pfam" id="PF25989"/>
    </source>
</evidence>